<dbReference type="NCBIfam" id="TIGR02492">
    <property type="entry name" value="flgK_ends"/>
    <property type="match status" value="1"/>
</dbReference>
<dbReference type="InterPro" id="IPR053927">
    <property type="entry name" value="FlgK_helical"/>
</dbReference>
<evidence type="ECO:0000256" key="5">
    <source>
        <dbReference type="ARBA" id="ARBA00022525"/>
    </source>
</evidence>
<dbReference type="RefSeq" id="WP_028386614.1">
    <property type="nucleotide sequence ID" value="NZ_CAAAHN010000021.1"/>
</dbReference>
<keyword evidence="6" id="KW-0975">Bacterial flagellum</keyword>
<dbReference type="PATRIC" id="fig|45065.4.peg.817"/>
<dbReference type="Proteomes" id="UP000054785">
    <property type="component" value="Unassembled WGS sequence"/>
</dbReference>
<sequence>MTSLFTIGLNSLFASQYAISVASQNLANKDNASYSRRVVDLRESWSRWQMSGVNVADVRRIVDDVTNRRLLQRTSEFGSAGMTLQNLQGLEKVLENSGNNTGTQINETLNALKALNASPASAQSRQLYILQLQNLASRFNGLDKEIRDQSQNTVQSLQNQVSFVNETTQKIATLNDEISTAGRADNIAPLLDERDRLLSELSKRIGFTMQEDDRHRVSLTLTNGLPLIQDIRANALYAYPSPTGEPVTEIGIEVGGVRQAITSGISEGEIGSLLTWQRTTLTQSRNTLDRLALLIADKINTQNHLGVDLQGNLGGDIFTDINSESMKAGRAIRDSRNQSTVTPTVEILDSAKLEATEYSLYFDSPGHFQLVRKSDQSVVQSGELNAFPATIEGPGFRMTLPAADYATGDRFTVSPTHGGAGNLRVVLPDANRLALAFPVTASTGAGNKGSGNISITEMLSTATDAFSTPKSLNPPLRIEFITPTSFRLLNATDNSVIEDNIAYNPAEGLTLFPTAGGYDPGFRVAISGELEAGDTFSIAYNLNDTANNRNGQAMEALFDLNLLDNGSLNFVGAWNALKSDVSTQAWSADIVFKTQEGLFDQAEAARHQVSGVSMEEELMHIDEIEKTFRASAQILTAASEMFDVIIGIARRT</sequence>
<dbReference type="GO" id="GO:0005198">
    <property type="term" value="F:structural molecule activity"/>
    <property type="evidence" value="ECO:0007669"/>
    <property type="project" value="InterPro"/>
</dbReference>
<dbReference type="SUPFAM" id="SSF64518">
    <property type="entry name" value="Phase 1 flagellin"/>
    <property type="match status" value="1"/>
</dbReference>
<dbReference type="Pfam" id="PF21158">
    <property type="entry name" value="flgK_1st_1"/>
    <property type="match status" value="1"/>
</dbReference>
<protein>
    <recommendedName>
        <fullName evidence="4">Flagellar hook-associated protein 1</fullName>
    </recommendedName>
</protein>
<evidence type="ECO:0000256" key="3">
    <source>
        <dbReference type="ARBA" id="ARBA00009677"/>
    </source>
</evidence>
<keyword evidence="9" id="KW-0282">Flagellum</keyword>
<keyword evidence="9" id="KW-0969">Cilium</keyword>
<feature type="domain" description="Flagellar hook-associated protein FlgK helical" evidence="8">
    <location>
        <begin position="88"/>
        <end position="318"/>
    </location>
</feature>
<feature type="domain" description="Flagellar hook-associated protein 1 D2-like" evidence="7">
    <location>
        <begin position="333"/>
        <end position="415"/>
    </location>
</feature>
<comment type="subcellular location">
    <subcellularLocation>
        <location evidence="1">Bacterial flagellum</location>
    </subcellularLocation>
    <subcellularLocation>
        <location evidence="2">Secreted</location>
    </subcellularLocation>
</comment>
<dbReference type="Pfam" id="PF22638">
    <property type="entry name" value="FlgK_D1"/>
    <property type="match status" value="1"/>
</dbReference>
<comment type="caution">
    <text evidence="9">The sequence shown here is derived from an EMBL/GenBank/DDBJ whole genome shotgun (WGS) entry which is preliminary data.</text>
</comment>
<accession>A0A0W0U2B7</accession>
<gene>
    <name evidence="9" type="primary">flgK</name>
    <name evidence="9" type="ORF">Lgee_0761</name>
</gene>
<evidence type="ECO:0000313" key="10">
    <source>
        <dbReference type="Proteomes" id="UP000054785"/>
    </source>
</evidence>
<keyword evidence="10" id="KW-1185">Reference proteome</keyword>
<dbReference type="GO" id="GO:0005576">
    <property type="term" value="C:extracellular region"/>
    <property type="evidence" value="ECO:0007669"/>
    <property type="project" value="UniProtKB-SubCell"/>
</dbReference>
<dbReference type="GO" id="GO:0009424">
    <property type="term" value="C:bacterial-type flagellum hook"/>
    <property type="evidence" value="ECO:0007669"/>
    <property type="project" value="InterPro"/>
</dbReference>
<dbReference type="EMBL" id="LNYC01000022">
    <property type="protein sequence ID" value="KTD02069.1"/>
    <property type="molecule type" value="Genomic_DNA"/>
</dbReference>
<proteinExistence type="inferred from homology"/>
<comment type="similarity">
    <text evidence="3">Belongs to the flagella basal body rod proteins family.</text>
</comment>
<dbReference type="STRING" id="45065.Lgee_0761"/>
<organism evidence="9 10">
    <name type="scientific">Legionella geestiana</name>
    <dbReference type="NCBI Taxonomy" id="45065"/>
    <lineage>
        <taxon>Bacteria</taxon>
        <taxon>Pseudomonadati</taxon>
        <taxon>Pseudomonadota</taxon>
        <taxon>Gammaproteobacteria</taxon>
        <taxon>Legionellales</taxon>
        <taxon>Legionellaceae</taxon>
        <taxon>Legionella</taxon>
    </lineage>
</organism>
<dbReference type="AlphaFoldDB" id="A0A0W0U2B7"/>
<name>A0A0W0U2B7_9GAMM</name>
<reference evidence="9 10" key="1">
    <citation type="submission" date="2015-11" db="EMBL/GenBank/DDBJ databases">
        <title>Genomic analysis of 38 Legionella species identifies large and diverse effector repertoires.</title>
        <authorList>
            <person name="Burstein D."/>
            <person name="Amaro F."/>
            <person name="Zusman T."/>
            <person name="Lifshitz Z."/>
            <person name="Cohen O."/>
            <person name="Gilbert J.A."/>
            <person name="Pupko T."/>
            <person name="Shuman H.A."/>
            <person name="Segal G."/>
        </authorList>
    </citation>
    <scope>NUCLEOTIDE SEQUENCE [LARGE SCALE GENOMIC DNA]</scope>
    <source>
        <strain evidence="9 10">ATCC 49504</strain>
    </source>
</reference>
<evidence type="ECO:0000256" key="1">
    <source>
        <dbReference type="ARBA" id="ARBA00004365"/>
    </source>
</evidence>
<dbReference type="InterPro" id="IPR002371">
    <property type="entry name" value="FlgK"/>
</dbReference>
<keyword evidence="9" id="KW-0966">Cell projection</keyword>
<evidence type="ECO:0000259" key="7">
    <source>
        <dbReference type="Pfam" id="PF21158"/>
    </source>
</evidence>
<dbReference type="InterPro" id="IPR049119">
    <property type="entry name" value="FlgK_D2-like"/>
</dbReference>
<keyword evidence="5" id="KW-0964">Secreted</keyword>
<evidence type="ECO:0000256" key="6">
    <source>
        <dbReference type="ARBA" id="ARBA00023143"/>
    </source>
</evidence>
<evidence type="ECO:0000313" key="9">
    <source>
        <dbReference type="EMBL" id="KTD02069.1"/>
    </source>
</evidence>
<evidence type="ECO:0000256" key="4">
    <source>
        <dbReference type="ARBA" id="ARBA00016244"/>
    </source>
</evidence>
<dbReference type="PANTHER" id="PTHR30033">
    <property type="entry name" value="FLAGELLAR HOOK-ASSOCIATED PROTEIN 1"/>
    <property type="match status" value="1"/>
</dbReference>
<dbReference type="OrthoDB" id="9802553at2"/>
<evidence type="ECO:0000256" key="2">
    <source>
        <dbReference type="ARBA" id="ARBA00004613"/>
    </source>
</evidence>
<evidence type="ECO:0000259" key="8">
    <source>
        <dbReference type="Pfam" id="PF22638"/>
    </source>
</evidence>
<dbReference type="GO" id="GO:0044780">
    <property type="term" value="P:bacterial-type flagellum assembly"/>
    <property type="evidence" value="ECO:0007669"/>
    <property type="project" value="InterPro"/>
</dbReference>